<dbReference type="RefSeq" id="WP_179667757.1">
    <property type="nucleotide sequence ID" value="NZ_JACCFP010000001.1"/>
</dbReference>
<comment type="caution">
    <text evidence="3">The sequence shown here is derived from an EMBL/GenBank/DDBJ whole genome shotgun (WGS) entry which is preliminary data.</text>
</comment>
<evidence type="ECO:0000313" key="4">
    <source>
        <dbReference type="Proteomes" id="UP000530424"/>
    </source>
</evidence>
<dbReference type="HAMAP" id="MF_00973">
    <property type="entry name" value="Gluconeogen_factor"/>
    <property type="match status" value="1"/>
</dbReference>
<dbReference type="GO" id="GO:0043743">
    <property type="term" value="F:LPPG:FO 2-phospho-L-lactate transferase activity"/>
    <property type="evidence" value="ECO:0007669"/>
    <property type="project" value="InterPro"/>
</dbReference>
<organism evidence="3 4">
    <name type="scientific">Nocardioides thalensis</name>
    <dbReference type="NCBI Taxonomy" id="1914755"/>
    <lineage>
        <taxon>Bacteria</taxon>
        <taxon>Bacillati</taxon>
        <taxon>Actinomycetota</taxon>
        <taxon>Actinomycetes</taxon>
        <taxon>Propionibacteriales</taxon>
        <taxon>Nocardioidaceae</taxon>
        <taxon>Nocardioides</taxon>
    </lineage>
</organism>
<name>A0A853BZ68_9ACTN</name>
<protein>
    <recommendedName>
        <fullName evidence="2">Putative gluconeogenesis factor</fullName>
    </recommendedName>
</protein>
<keyword evidence="1 2" id="KW-0963">Cytoplasm</keyword>
<dbReference type="InterPro" id="IPR002882">
    <property type="entry name" value="CofD"/>
</dbReference>
<dbReference type="CDD" id="cd07187">
    <property type="entry name" value="YvcK_like"/>
    <property type="match status" value="1"/>
</dbReference>
<comment type="subcellular location">
    <subcellularLocation>
        <location evidence="2">Cytoplasm</location>
    </subcellularLocation>
</comment>
<keyword evidence="4" id="KW-1185">Reference proteome</keyword>
<dbReference type="GO" id="GO:0008360">
    <property type="term" value="P:regulation of cell shape"/>
    <property type="evidence" value="ECO:0007669"/>
    <property type="project" value="UniProtKB-UniRule"/>
</dbReference>
<dbReference type="InterPro" id="IPR038136">
    <property type="entry name" value="CofD-like_dom_sf"/>
</dbReference>
<comment type="function">
    <text evidence="2">Required for morphogenesis under gluconeogenic growth conditions.</text>
</comment>
<dbReference type="GO" id="GO:0005737">
    <property type="term" value="C:cytoplasm"/>
    <property type="evidence" value="ECO:0007669"/>
    <property type="project" value="UniProtKB-SubCell"/>
</dbReference>
<dbReference type="PANTHER" id="PTHR30135:SF3">
    <property type="entry name" value="GLUCONEOGENESIS FACTOR-RELATED"/>
    <property type="match status" value="1"/>
</dbReference>
<comment type="similarity">
    <text evidence="2">Belongs to the gluconeogenesis factor family.</text>
</comment>
<dbReference type="Gene3D" id="3.40.50.10680">
    <property type="entry name" value="CofD-like domains"/>
    <property type="match status" value="1"/>
</dbReference>
<reference evidence="3 4" key="1">
    <citation type="submission" date="2020-07" db="EMBL/GenBank/DDBJ databases">
        <title>Sequencing the genomes of 1000 actinobacteria strains.</title>
        <authorList>
            <person name="Klenk H.-P."/>
        </authorList>
    </citation>
    <scope>NUCLEOTIDE SEQUENCE [LARGE SCALE GENOMIC DNA]</scope>
    <source>
        <strain evidence="3 4">DSM 103833</strain>
    </source>
</reference>
<sequence length="337" mass="35319">MSSGQRQPASKAPDRAQSVVALGGGHGLHASLSALRMLVDDLTVDELTAVVTVADNGGSSGRLREQFRVLPPGDLRMALAALCGDDEWGDTWARVLQHRFAGDGDMRGHVVGNLLIVGLWELLGDEVDPVDALDWVGRLLGAKGRVLPMALTPMDITADVRGLKDNPYELVTVRGQVQVATTEGVIAAIALDPPDPAVSPAVLEAIAEADWTVLGPGSWFTSVIPHLMVPQVRDALVETDARLIVVLNLGEQPGETHGFGPADHLAVLAEHAPDLAIHTVIADRESVGGDVEDLRALVAALGARLVLDDVALGDGTPRHSPAKLAAAYARVMAEGDG</sequence>
<dbReference type="EMBL" id="JACCFP010000001">
    <property type="protein sequence ID" value="NYJ01250.1"/>
    <property type="molecule type" value="Genomic_DNA"/>
</dbReference>
<dbReference type="AlphaFoldDB" id="A0A853BZ68"/>
<evidence type="ECO:0000256" key="1">
    <source>
        <dbReference type="ARBA" id="ARBA00022490"/>
    </source>
</evidence>
<dbReference type="PANTHER" id="PTHR30135">
    <property type="entry name" value="UNCHARACTERIZED PROTEIN YVCK-RELATED"/>
    <property type="match status" value="1"/>
</dbReference>
<proteinExistence type="inferred from homology"/>
<dbReference type="SUPFAM" id="SSF142338">
    <property type="entry name" value="CofD-like"/>
    <property type="match status" value="1"/>
</dbReference>
<gene>
    <name evidence="3" type="ORF">HNR19_001948</name>
</gene>
<evidence type="ECO:0000256" key="2">
    <source>
        <dbReference type="HAMAP-Rule" id="MF_00973"/>
    </source>
</evidence>
<dbReference type="InterPro" id="IPR010119">
    <property type="entry name" value="Gluconeogen_factor"/>
</dbReference>
<dbReference type="NCBIfam" id="TIGR01826">
    <property type="entry name" value="CofD_related"/>
    <property type="match status" value="1"/>
</dbReference>
<dbReference type="Proteomes" id="UP000530424">
    <property type="component" value="Unassembled WGS sequence"/>
</dbReference>
<accession>A0A853BZ68</accession>
<dbReference type="Pfam" id="PF01933">
    <property type="entry name" value="CofD"/>
    <property type="match status" value="1"/>
</dbReference>
<evidence type="ECO:0000313" key="3">
    <source>
        <dbReference type="EMBL" id="NYJ01250.1"/>
    </source>
</evidence>